<dbReference type="GeneID" id="3503220"/>
<keyword evidence="3" id="KW-0240">DNA-directed RNA polymerase</keyword>
<dbReference type="eggNOG" id="KOG3233">
    <property type="taxonomic scope" value="Eukaryota"/>
</dbReference>
<dbReference type="OMA" id="FSCDIFN"/>
<keyword evidence="5" id="KW-0539">Nucleus</keyword>
<dbReference type="AlphaFoldDB" id="Q4N818"/>
<dbReference type="InterPro" id="IPR016049">
    <property type="entry name" value="RNA_pol_Rpc34-like"/>
</dbReference>
<dbReference type="Pfam" id="PF05158">
    <property type="entry name" value="RNA_pol_Rpc34"/>
    <property type="match status" value="1"/>
</dbReference>
<sequence length="295" mass="34269">MNLDDEIVVARELASNNDNKFTERIFQQNIQKFRNLLQTSTPYSLSDFEKFLKKLTSSRLFGILVDDNNQKYGVLRDDDLVGKLMKLKDIDYKIFCTIETAGNKGIWTADIRKILGLHINQVQRGVKYLYESNRLIRPITDVNYKSRKLFILSTLEPSTQVTGGSFYDNGEFNELLVEKLQEQICSFLSNNQGSNIQDITTFLKETNIIRGELLETDVNRIIKLLLLENKIFNSPLENNQFIYIWCGDNNLKFIEDCFNVPCFGCNISDSCNFNDDHVNPKNCNYLTQWLDYDQI</sequence>
<comment type="caution">
    <text evidence="6">The sequence shown here is derived from an EMBL/GenBank/DDBJ whole genome shotgun (WGS) entry which is preliminary data.</text>
</comment>
<dbReference type="GO" id="GO:0005666">
    <property type="term" value="C:RNA polymerase III complex"/>
    <property type="evidence" value="ECO:0007669"/>
    <property type="project" value="InterPro"/>
</dbReference>
<dbReference type="Proteomes" id="UP000001949">
    <property type="component" value="Unassembled WGS sequence"/>
</dbReference>
<gene>
    <name evidence="6" type="ordered locus">TP01_0652</name>
</gene>
<dbReference type="GO" id="GO:0006383">
    <property type="term" value="P:transcription by RNA polymerase III"/>
    <property type="evidence" value="ECO:0007669"/>
    <property type="project" value="InterPro"/>
</dbReference>
<comment type="similarity">
    <text evidence="2">Belongs to the eukaryotic RPC34/RPC39 RNA polymerase subunit family.</text>
</comment>
<dbReference type="FunCoup" id="Q4N818">
    <property type="interactions" value="232"/>
</dbReference>
<name>Q4N818_THEPA</name>
<proteinExistence type="inferred from homology"/>
<keyword evidence="4" id="KW-0804">Transcription</keyword>
<dbReference type="SUPFAM" id="SSF46785">
    <property type="entry name" value="Winged helix' DNA-binding domain"/>
    <property type="match status" value="1"/>
</dbReference>
<organism evidence="6 7">
    <name type="scientific">Theileria parva</name>
    <name type="common">East coast fever infection agent</name>
    <dbReference type="NCBI Taxonomy" id="5875"/>
    <lineage>
        <taxon>Eukaryota</taxon>
        <taxon>Sar</taxon>
        <taxon>Alveolata</taxon>
        <taxon>Apicomplexa</taxon>
        <taxon>Aconoidasida</taxon>
        <taxon>Piroplasmida</taxon>
        <taxon>Theileriidae</taxon>
        <taxon>Theileria</taxon>
    </lineage>
</organism>
<dbReference type="STRING" id="5875.Q4N818"/>
<evidence type="ECO:0000256" key="2">
    <source>
        <dbReference type="ARBA" id="ARBA00011038"/>
    </source>
</evidence>
<dbReference type="InParanoid" id="Q4N818"/>
<dbReference type="Gene3D" id="1.10.10.10">
    <property type="entry name" value="Winged helix-like DNA-binding domain superfamily/Winged helix DNA-binding domain"/>
    <property type="match status" value="1"/>
</dbReference>
<dbReference type="InterPro" id="IPR036390">
    <property type="entry name" value="WH_DNA-bd_sf"/>
</dbReference>
<accession>Q4N818</accession>
<protein>
    <submittedName>
        <fullName evidence="6">RNA polymerase subunit, putative</fullName>
    </submittedName>
</protein>
<reference evidence="6 7" key="1">
    <citation type="journal article" date="2005" name="Science">
        <title>Genome sequence of Theileria parva, a bovine pathogen that transforms lymphocytes.</title>
        <authorList>
            <person name="Gardner M.J."/>
            <person name="Bishop R."/>
            <person name="Shah T."/>
            <person name="de Villiers E.P."/>
            <person name="Carlton J.M."/>
            <person name="Hall N."/>
            <person name="Ren Q."/>
            <person name="Paulsen I.T."/>
            <person name="Pain A."/>
            <person name="Berriman M."/>
            <person name="Wilson R.J.M."/>
            <person name="Sato S."/>
            <person name="Ralph S.A."/>
            <person name="Mann D.J."/>
            <person name="Xiong Z."/>
            <person name="Shallom S.J."/>
            <person name="Weidman J."/>
            <person name="Jiang L."/>
            <person name="Lynn J."/>
            <person name="Weaver B."/>
            <person name="Shoaibi A."/>
            <person name="Domingo A.R."/>
            <person name="Wasawo D."/>
            <person name="Crabtree J."/>
            <person name="Wortman J.R."/>
            <person name="Haas B."/>
            <person name="Angiuoli S.V."/>
            <person name="Creasy T.H."/>
            <person name="Lu C."/>
            <person name="Suh B."/>
            <person name="Silva J.C."/>
            <person name="Utterback T.R."/>
            <person name="Feldblyum T.V."/>
            <person name="Pertea M."/>
            <person name="Allen J."/>
            <person name="Nierman W.C."/>
            <person name="Taracha E.L.N."/>
            <person name="Salzberg S.L."/>
            <person name="White O.R."/>
            <person name="Fitzhugh H.A."/>
            <person name="Morzaria S."/>
            <person name="Venter J.C."/>
            <person name="Fraser C.M."/>
            <person name="Nene V."/>
        </authorList>
    </citation>
    <scope>NUCLEOTIDE SEQUENCE [LARGE SCALE GENOMIC DNA]</scope>
    <source>
        <strain evidence="6 7">Muguga</strain>
    </source>
</reference>
<evidence type="ECO:0000256" key="3">
    <source>
        <dbReference type="ARBA" id="ARBA00022478"/>
    </source>
</evidence>
<comment type="subcellular location">
    <subcellularLocation>
        <location evidence="1">Nucleus</location>
    </subcellularLocation>
</comment>
<dbReference type="InterPro" id="IPR036388">
    <property type="entry name" value="WH-like_DNA-bd_sf"/>
</dbReference>
<dbReference type="EMBL" id="AAGK01000001">
    <property type="protein sequence ID" value="EAN33890.1"/>
    <property type="molecule type" value="Genomic_DNA"/>
</dbReference>
<evidence type="ECO:0000256" key="1">
    <source>
        <dbReference type="ARBA" id="ARBA00004123"/>
    </source>
</evidence>
<evidence type="ECO:0000256" key="4">
    <source>
        <dbReference type="ARBA" id="ARBA00023163"/>
    </source>
</evidence>
<evidence type="ECO:0000313" key="6">
    <source>
        <dbReference type="EMBL" id="EAN33890.1"/>
    </source>
</evidence>
<keyword evidence="7" id="KW-1185">Reference proteome</keyword>
<evidence type="ECO:0000256" key="5">
    <source>
        <dbReference type="ARBA" id="ARBA00023242"/>
    </source>
</evidence>
<dbReference type="PANTHER" id="PTHR12780">
    <property type="entry name" value="RNA POLYMERASE III DNA DIRECTED , 39KD SUBUNIT-RELATED"/>
    <property type="match status" value="1"/>
</dbReference>
<dbReference type="VEuPathDB" id="PiroplasmaDB:TpMuguga_01g00652"/>
<evidence type="ECO:0000313" key="7">
    <source>
        <dbReference type="Proteomes" id="UP000001949"/>
    </source>
</evidence>
<dbReference type="KEGG" id="tpv:TP01_0652"/>
<dbReference type="InterPro" id="IPR007832">
    <property type="entry name" value="RNA_pol_Rpc34"/>
</dbReference>